<organism evidence="2 3">
    <name type="scientific">Nocardioides acrostichi</name>
    <dbReference type="NCBI Taxonomy" id="2784339"/>
    <lineage>
        <taxon>Bacteria</taxon>
        <taxon>Bacillati</taxon>
        <taxon>Actinomycetota</taxon>
        <taxon>Actinomycetes</taxon>
        <taxon>Propionibacteriales</taxon>
        <taxon>Nocardioidaceae</taxon>
        <taxon>Nocardioides</taxon>
    </lineage>
</organism>
<protein>
    <submittedName>
        <fullName evidence="2">Helix-turn-helix transcriptional regulator</fullName>
    </submittedName>
</protein>
<feature type="domain" description="HTH arsR-type" evidence="1">
    <location>
        <begin position="8"/>
        <end position="87"/>
    </location>
</feature>
<dbReference type="InterPro" id="IPR011991">
    <property type="entry name" value="ArsR-like_HTH"/>
</dbReference>
<dbReference type="Gene3D" id="1.10.10.10">
    <property type="entry name" value="Winged helix-like DNA-binding domain superfamily/Winged helix DNA-binding domain"/>
    <property type="match status" value="1"/>
</dbReference>
<dbReference type="Proteomes" id="UP000656804">
    <property type="component" value="Unassembled WGS sequence"/>
</dbReference>
<dbReference type="AlphaFoldDB" id="A0A930V2L3"/>
<evidence type="ECO:0000259" key="1">
    <source>
        <dbReference type="SMART" id="SM00418"/>
    </source>
</evidence>
<accession>A0A930V2L3</accession>
<dbReference type="EMBL" id="JADIVZ010000006">
    <property type="protein sequence ID" value="MBF4162647.1"/>
    <property type="molecule type" value="Genomic_DNA"/>
</dbReference>
<dbReference type="Pfam" id="PF12840">
    <property type="entry name" value="HTH_20"/>
    <property type="match status" value="1"/>
</dbReference>
<dbReference type="SMART" id="SM00418">
    <property type="entry name" value="HTH_ARSR"/>
    <property type="match status" value="1"/>
</dbReference>
<dbReference type="RefSeq" id="WP_194503907.1">
    <property type="nucleotide sequence ID" value="NZ_JADIVZ010000006.1"/>
</dbReference>
<sequence>MSRPVDVTVLRAIAHPVRNRVLTELRATGPMRAADVASALDIPANQASFHLRQLAKYGLVEEAPELARDGRDRVWRADADGLEVNGKALAGQPGGREAVQVYMSTAAAEAHGYVDAAYAVPRDDEAHRSTIVTAVRLTQEEARELTDQLSTLFDQWVARTQGTGDGASDERRTYLAHVMLMPHPAPQAAERGEA</sequence>
<dbReference type="SUPFAM" id="SSF46785">
    <property type="entry name" value="Winged helix' DNA-binding domain"/>
    <property type="match status" value="1"/>
</dbReference>
<dbReference type="CDD" id="cd00090">
    <property type="entry name" value="HTH_ARSR"/>
    <property type="match status" value="1"/>
</dbReference>
<comment type="caution">
    <text evidence="2">The sequence shown here is derived from an EMBL/GenBank/DDBJ whole genome shotgun (WGS) entry which is preliminary data.</text>
</comment>
<name>A0A930V2L3_9ACTN</name>
<dbReference type="InterPro" id="IPR001845">
    <property type="entry name" value="HTH_ArsR_DNA-bd_dom"/>
</dbReference>
<proteinExistence type="predicted"/>
<evidence type="ECO:0000313" key="3">
    <source>
        <dbReference type="Proteomes" id="UP000656804"/>
    </source>
</evidence>
<keyword evidence="3" id="KW-1185">Reference proteome</keyword>
<dbReference type="InterPro" id="IPR036388">
    <property type="entry name" value="WH-like_DNA-bd_sf"/>
</dbReference>
<reference evidence="2" key="1">
    <citation type="submission" date="2020-11" db="EMBL/GenBank/DDBJ databases">
        <title>Nocardioides sp. CBS4Y-1, whole genome shotgun sequence.</title>
        <authorList>
            <person name="Tuo L."/>
        </authorList>
    </citation>
    <scope>NUCLEOTIDE SEQUENCE</scope>
    <source>
        <strain evidence="2">CBS4Y-1</strain>
    </source>
</reference>
<gene>
    <name evidence="2" type="ORF">ISG29_13195</name>
</gene>
<dbReference type="InterPro" id="IPR036390">
    <property type="entry name" value="WH_DNA-bd_sf"/>
</dbReference>
<evidence type="ECO:0000313" key="2">
    <source>
        <dbReference type="EMBL" id="MBF4162647.1"/>
    </source>
</evidence>
<dbReference type="GO" id="GO:0003700">
    <property type="term" value="F:DNA-binding transcription factor activity"/>
    <property type="evidence" value="ECO:0007669"/>
    <property type="project" value="InterPro"/>
</dbReference>